<dbReference type="InterPro" id="IPR014746">
    <property type="entry name" value="Gln_synth/guanido_kin_cat_dom"/>
</dbReference>
<dbReference type="EC" id="6.3.1.-" evidence="9"/>
<evidence type="ECO:0000256" key="5">
    <source>
        <dbReference type="RuleBase" id="RU000384"/>
    </source>
</evidence>
<dbReference type="InterPro" id="IPR008147">
    <property type="entry name" value="Gln_synt_N"/>
</dbReference>
<dbReference type="Gene3D" id="3.30.590.10">
    <property type="entry name" value="Glutamine synthetase/guanido kinase, catalytic domain"/>
    <property type="match status" value="1"/>
</dbReference>
<dbReference type="RefSeq" id="WP_386715310.1">
    <property type="nucleotide sequence ID" value="NZ_JBHRSZ010000002.1"/>
</dbReference>
<evidence type="ECO:0000256" key="6">
    <source>
        <dbReference type="SAM" id="MobiDB-lite"/>
    </source>
</evidence>
<comment type="similarity">
    <text evidence="4 5">Belongs to the glutamine synthetase family.</text>
</comment>
<dbReference type="Gene3D" id="3.10.20.70">
    <property type="entry name" value="Glutamine synthetase, N-terminal domain"/>
    <property type="match status" value="1"/>
</dbReference>
<proteinExistence type="inferred from homology"/>
<keyword evidence="2" id="KW-0547">Nucleotide-binding</keyword>
<keyword evidence="10" id="KW-1185">Reference proteome</keyword>
<dbReference type="Proteomes" id="UP001595476">
    <property type="component" value="Unassembled WGS sequence"/>
</dbReference>
<evidence type="ECO:0000313" key="10">
    <source>
        <dbReference type="Proteomes" id="UP001595476"/>
    </source>
</evidence>
<dbReference type="PROSITE" id="PS51986">
    <property type="entry name" value="GS_BETA_GRASP"/>
    <property type="match status" value="1"/>
</dbReference>
<evidence type="ECO:0000259" key="8">
    <source>
        <dbReference type="PROSITE" id="PS51987"/>
    </source>
</evidence>
<dbReference type="Pfam" id="PF00120">
    <property type="entry name" value="Gln-synt_C"/>
    <property type="match status" value="1"/>
</dbReference>
<feature type="domain" description="GS catalytic" evidence="8">
    <location>
        <begin position="142"/>
        <end position="478"/>
    </location>
</feature>
<dbReference type="SUPFAM" id="SSF54368">
    <property type="entry name" value="Glutamine synthetase, N-terminal domain"/>
    <property type="match status" value="1"/>
</dbReference>
<feature type="domain" description="GS beta-grasp" evidence="7">
    <location>
        <begin position="39"/>
        <end position="135"/>
    </location>
</feature>
<dbReference type="SUPFAM" id="SSF55931">
    <property type="entry name" value="Glutamine synthetase/guanido kinase"/>
    <property type="match status" value="1"/>
</dbReference>
<dbReference type="PANTHER" id="PTHR43785:SF12">
    <property type="entry name" value="TYPE-1 GLUTAMINE SYNTHETASE 2"/>
    <property type="match status" value="1"/>
</dbReference>
<evidence type="ECO:0000256" key="2">
    <source>
        <dbReference type="ARBA" id="ARBA00022741"/>
    </source>
</evidence>
<sequence>MSRSQEGSQEDFQESAQTVLQEGASSASDEAMEFLLKHPEVETIELLIADLNGVIRGKRIERSLLSKVYEKGFYLPGSVMALDATGTTVEESGLGMDVGDCDRLCFPVPNTLCIVPWHETGDRAQVLCSMYETDGTPFFADPRQVLVNAVKRFEELGYTPGIALELEFYLIDPQTNEKGQVQPPLIPGTDRRMSSKQVYSVDDLDDYDFFIRDVIATAQIQNIPADTVIAEYAPGQFEVNLNYGEDILAATDQAVLLKRVISCVAKKYGMQASFMAKPYIEESGNGLHIHLSLMDADGNNVFAAYDPTTNTLLQNAVAGLLDMADSTQALLCPNVNSYRRLAPEAFAPTSKTWGLDNRTVAIRIPSGGKESTRIEHRISGADTNPYLAVTTVLAGTVEGIRKSMTPPEAVTGNAYDQSHAHIADNQRDALRAMAADPRVTDWFGEEFVDMYQTCKWSEVRLFERQVTAMEYELLLPYI</sequence>
<keyword evidence="3" id="KW-0067">ATP-binding</keyword>
<reference evidence="10" key="1">
    <citation type="journal article" date="2019" name="Int. J. Syst. Evol. Microbiol.">
        <title>The Global Catalogue of Microorganisms (GCM) 10K type strain sequencing project: providing services to taxonomists for standard genome sequencing and annotation.</title>
        <authorList>
            <consortium name="The Broad Institute Genomics Platform"/>
            <consortium name="The Broad Institute Genome Sequencing Center for Infectious Disease"/>
            <person name="Wu L."/>
            <person name="Ma J."/>
        </authorList>
    </citation>
    <scope>NUCLEOTIDE SEQUENCE [LARGE SCALE GENOMIC DNA]</scope>
    <source>
        <strain evidence="10">KCTC 52438</strain>
    </source>
</reference>
<evidence type="ECO:0000256" key="3">
    <source>
        <dbReference type="ARBA" id="ARBA00022840"/>
    </source>
</evidence>
<dbReference type="InterPro" id="IPR008146">
    <property type="entry name" value="Gln_synth_cat_dom"/>
</dbReference>
<name>A0ABV7HAP7_9GAMM</name>
<comment type="caution">
    <text evidence="9">The sequence shown here is derived from an EMBL/GenBank/DDBJ whole genome shotgun (WGS) entry which is preliminary data.</text>
</comment>
<accession>A0ABV7HAP7</accession>
<protein>
    <submittedName>
        <fullName evidence="9">Glutamine synthetase family protein</fullName>
        <ecNumber evidence="9">6.3.1.-</ecNumber>
    </submittedName>
</protein>
<dbReference type="PROSITE" id="PS51987">
    <property type="entry name" value="GS_CATALYTIC"/>
    <property type="match status" value="1"/>
</dbReference>
<evidence type="ECO:0000313" key="9">
    <source>
        <dbReference type="EMBL" id="MFC3149761.1"/>
    </source>
</evidence>
<gene>
    <name evidence="9" type="ORF">ACFOEK_01835</name>
</gene>
<organism evidence="9 10">
    <name type="scientific">Litoribrevibacter euphylliae</name>
    <dbReference type="NCBI Taxonomy" id="1834034"/>
    <lineage>
        <taxon>Bacteria</taxon>
        <taxon>Pseudomonadati</taxon>
        <taxon>Pseudomonadota</taxon>
        <taxon>Gammaproteobacteria</taxon>
        <taxon>Oceanospirillales</taxon>
        <taxon>Oceanospirillaceae</taxon>
        <taxon>Litoribrevibacter</taxon>
    </lineage>
</organism>
<dbReference type="SMART" id="SM01230">
    <property type="entry name" value="Gln-synt_C"/>
    <property type="match status" value="1"/>
</dbReference>
<dbReference type="PANTHER" id="PTHR43785">
    <property type="entry name" value="GAMMA-GLUTAMYLPUTRESCINE SYNTHETASE"/>
    <property type="match status" value="1"/>
</dbReference>
<dbReference type="GO" id="GO:0016874">
    <property type="term" value="F:ligase activity"/>
    <property type="evidence" value="ECO:0007669"/>
    <property type="project" value="UniProtKB-KW"/>
</dbReference>
<keyword evidence="1 9" id="KW-0436">Ligase</keyword>
<dbReference type="EMBL" id="JBHRSZ010000002">
    <property type="protein sequence ID" value="MFC3149761.1"/>
    <property type="molecule type" value="Genomic_DNA"/>
</dbReference>
<dbReference type="InterPro" id="IPR036651">
    <property type="entry name" value="Gln_synt_N_sf"/>
</dbReference>
<evidence type="ECO:0000259" key="7">
    <source>
        <dbReference type="PROSITE" id="PS51986"/>
    </source>
</evidence>
<feature type="region of interest" description="Disordered" evidence="6">
    <location>
        <begin position="1"/>
        <end position="23"/>
    </location>
</feature>
<evidence type="ECO:0000256" key="1">
    <source>
        <dbReference type="ARBA" id="ARBA00022598"/>
    </source>
</evidence>
<feature type="compositionally biased region" description="Polar residues" evidence="6">
    <location>
        <begin position="14"/>
        <end position="23"/>
    </location>
</feature>
<evidence type="ECO:0000256" key="4">
    <source>
        <dbReference type="PROSITE-ProRule" id="PRU01330"/>
    </source>
</evidence>